<dbReference type="AlphaFoldDB" id="A0A364KML6"/>
<feature type="region of interest" description="Disordered" evidence="1">
    <location>
        <begin position="114"/>
        <end position="143"/>
    </location>
</feature>
<proteinExistence type="predicted"/>
<dbReference type="GeneID" id="63790014"/>
<evidence type="ECO:0000256" key="1">
    <source>
        <dbReference type="SAM" id="MobiDB-lite"/>
    </source>
</evidence>
<feature type="compositionally biased region" description="Polar residues" evidence="1">
    <location>
        <begin position="14"/>
        <end position="34"/>
    </location>
</feature>
<dbReference type="Proteomes" id="UP000249363">
    <property type="component" value="Unassembled WGS sequence"/>
</dbReference>
<gene>
    <name evidence="2" type="ORF">BHQ10_000797</name>
</gene>
<organism evidence="2 3">
    <name type="scientific">Talaromyces amestolkiae</name>
    <dbReference type="NCBI Taxonomy" id="1196081"/>
    <lineage>
        <taxon>Eukaryota</taxon>
        <taxon>Fungi</taxon>
        <taxon>Dikarya</taxon>
        <taxon>Ascomycota</taxon>
        <taxon>Pezizomycotina</taxon>
        <taxon>Eurotiomycetes</taxon>
        <taxon>Eurotiomycetidae</taxon>
        <taxon>Eurotiales</taxon>
        <taxon>Trichocomaceae</taxon>
        <taxon>Talaromyces</taxon>
        <taxon>Talaromyces sect. Talaromyces</taxon>
    </lineage>
</organism>
<evidence type="ECO:0000313" key="3">
    <source>
        <dbReference type="Proteomes" id="UP000249363"/>
    </source>
</evidence>
<evidence type="ECO:0000313" key="2">
    <source>
        <dbReference type="EMBL" id="RAO64785.1"/>
    </source>
</evidence>
<sequence length="143" mass="15984">MSFKTSYFLKAITANSQDHPPSNTAQNDKTNNENPDGRYEALVSASANIVLTMLHRGRFLEDELKRALDHIRTSNEFLQKFVELLDSVDEERCDGKEGVTSWKEVAERVKSVVKGARGQDDEKDGSIVVNEEKDGLDGEPLAE</sequence>
<feature type="region of interest" description="Disordered" evidence="1">
    <location>
        <begin position="14"/>
        <end position="36"/>
    </location>
</feature>
<dbReference type="EMBL" id="MIKG01000001">
    <property type="protein sequence ID" value="RAO64785.1"/>
    <property type="molecule type" value="Genomic_DNA"/>
</dbReference>
<dbReference type="RefSeq" id="XP_040729302.1">
    <property type="nucleotide sequence ID" value="XM_040880723.1"/>
</dbReference>
<accession>A0A364KML6</accession>
<keyword evidence="3" id="KW-1185">Reference proteome</keyword>
<dbReference type="OrthoDB" id="4226328at2759"/>
<name>A0A364KML6_TALAM</name>
<protein>
    <submittedName>
        <fullName evidence="2">Uncharacterized protein</fullName>
    </submittedName>
</protein>
<comment type="caution">
    <text evidence="2">The sequence shown here is derived from an EMBL/GenBank/DDBJ whole genome shotgun (WGS) entry which is preliminary data.</text>
</comment>
<reference evidence="2 3" key="1">
    <citation type="journal article" date="2017" name="Biotechnol. Biofuels">
        <title>Differential beta-glucosidase expression as a function of carbon source availability in Talaromyces amestolkiae: a genomic and proteomic approach.</title>
        <authorList>
            <person name="de Eugenio L.I."/>
            <person name="Mendez-Liter J.A."/>
            <person name="Nieto-Dominguez M."/>
            <person name="Alonso L."/>
            <person name="Gil-Munoz J."/>
            <person name="Barriuso J."/>
            <person name="Prieto A."/>
            <person name="Martinez M.J."/>
        </authorList>
    </citation>
    <scope>NUCLEOTIDE SEQUENCE [LARGE SCALE GENOMIC DNA]</scope>
    <source>
        <strain evidence="2 3">CIB</strain>
    </source>
</reference>